<name>A0A927BE86_9BACT</name>
<proteinExistence type="predicted"/>
<dbReference type="InterPro" id="IPR022712">
    <property type="entry name" value="Beta_Casp"/>
</dbReference>
<dbReference type="SUPFAM" id="SSF56281">
    <property type="entry name" value="Metallo-hydrolase/oxidoreductase"/>
    <property type="match status" value="1"/>
</dbReference>
<evidence type="ECO:0000259" key="1">
    <source>
        <dbReference type="SMART" id="SM01027"/>
    </source>
</evidence>
<reference evidence="2" key="1">
    <citation type="submission" date="2020-09" db="EMBL/GenBank/DDBJ databases">
        <authorList>
            <person name="Kim M.K."/>
        </authorList>
    </citation>
    <scope>NUCLEOTIDE SEQUENCE</scope>
    <source>
        <strain evidence="2">BT664</strain>
    </source>
</reference>
<sequence length="214" mass="23332">MNVNRQHLKKLLAAGHIPPVPVFVGSLMALRVAGLYPRHPTVHQLGHGNVLDFSEPPLVTEVEQSKALNDRMGRCIIISTNGMYTGRRIVLHLPYRLSRPLDTLLIGYQAEGTRGRRLLVGEKPSKCSAKWDPCVATSSSSTDSQLTPTARNCCSGSTSLSPRPGERSWCTANRRPLTTWPPPCACVTGPTWKCPNTCRSSACSKAVIYPALIC</sequence>
<keyword evidence="3" id="KW-1185">Reference proteome</keyword>
<gene>
    <name evidence="2" type="ORF">IC235_10755</name>
</gene>
<dbReference type="SMART" id="SM01027">
    <property type="entry name" value="Beta-Casp"/>
    <property type="match status" value="1"/>
</dbReference>
<dbReference type="AlphaFoldDB" id="A0A927BE86"/>
<comment type="caution">
    <text evidence="2">The sequence shown here is derived from an EMBL/GenBank/DDBJ whole genome shotgun (WGS) entry which is preliminary data.</text>
</comment>
<feature type="domain" description="Beta-Casp" evidence="1">
    <location>
        <begin position="7"/>
        <end position="118"/>
    </location>
</feature>
<dbReference type="Pfam" id="PF10996">
    <property type="entry name" value="Beta-Casp"/>
    <property type="match status" value="1"/>
</dbReference>
<dbReference type="Proteomes" id="UP000612233">
    <property type="component" value="Unassembled WGS sequence"/>
</dbReference>
<dbReference type="InterPro" id="IPR036866">
    <property type="entry name" value="RibonucZ/Hydroxyglut_hydro"/>
</dbReference>
<accession>A0A927BE86</accession>
<organism evidence="2 3">
    <name type="scientific">Hymenobacter montanus</name>
    <dbReference type="NCBI Taxonomy" id="2771359"/>
    <lineage>
        <taxon>Bacteria</taxon>
        <taxon>Pseudomonadati</taxon>
        <taxon>Bacteroidota</taxon>
        <taxon>Cytophagia</taxon>
        <taxon>Cytophagales</taxon>
        <taxon>Hymenobacteraceae</taxon>
        <taxon>Hymenobacter</taxon>
    </lineage>
</organism>
<evidence type="ECO:0000313" key="2">
    <source>
        <dbReference type="EMBL" id="MBD2768373.1"/>
    </source>
</evidence>
<dbReference type="EMBL" id="JACXAD010000010">
    <property type="protein sequence ID" value="MBD2768373.1"/>
    <property type="molecule type" value="Genomic_DNA"/>
</dbReference>
<protein>
    <recommendedName>
        <fullName evidence="1">Beta-Casp domain-containing protein</fullName>
    </recommendedName>
</protein>
<dbReference type="Gene3D" id="3.40.50.10890">
    <property type="match status" value="1"/>
</dbReference>
<evidence type="ECO:0000313" key="3">
    <source>
        <dbReference type="Proteomes" id="UP000612233"/>
    </source>
</evidence>